<organism evidence="2 3">
    <name type="scientific">Candidatus Aeolococcus gillhamiae</name>
    <dbReference type="NCBI Taxonomy" id="3127015"/>
    <lineage>
        <taxon>Bacteria</taxon>
        <taxon>Bacillati</taxon>
        <taxon>Candidatus Dormiibacterota</taxon>
        <taxon>Candidatus Dormibacteria</taxon>
        <taxon>Candidatus Aeolococcales</taxon>
        <taxon>Candidatus Aeolococcaceae</taxon>
        <taxon>Candidatus Aeolococcus</taxon>
    </lineage>
</organism>
<dbReference type="InterPro" id="IPR041657">
    <property type="entry name" value="HTH_17"/>
</dbReference>
<dbReference type="Pfam" id="PF12728">
    <property type="entry name" value="HTH_17"/>
    <property type="match status" value="1"/>
</dbReference>
<feature type="domain" description="Helix-turn-helix" evidence="1">
    <location>
        <begin position="23"/>
        <end position="70"/>
    </location>
</feature>
<accession>A0A2W6A4J5</accession>
<name>A0A2W6A4J5_9BACT</name>
<dbReference type="GO" id="GO:0003677">
    <property type="term" value="F:DNA binding"/>
    <property type="evidence" value="ECO:0007669"/>
    <property type="project" value="UniProtKB-KW"/>
</dbReference>
<dbReference type="AlphaFoldDB" id="A0A2W6A4J5"/>
<keyword evidence="2" id="KW-0238">DNA-binding</keyword>
<protein>
    <submittedName>
        <fullName evidence="2">DNA-binding protein</fullName>
    </submittedName>
</protein>
<comment type="caution">
    <text evidence="2">The sequence shown here is derived from an EMBL/GenBank/DDBJ whole genome shotgun (WGS) entry which is preliminary data.</text>
</comment>
<sequence>MSDSSAISDRTAALFVRPDFPLLLTMCQAADRLQVSRSSLYREVGRGRLQVVKLGHLTRIRVEDLEAYVSALMAPPGEA</sequence>
<reference evidence="2 3" key="1">
    <citation type="journal article" date="2017" name="Nature">
        <title>Atmospheric trace gases support primary production in Antarctic desert surface soil.</title>
        <authorList>
            <person name="Ji M."/>
            <person name="Greening C."/>
            <person name="Vanwonterghem I."/>
            <person name="Carere C.R."/>
            <person name="Bay S.K."/>
            <person name="Steen J.A."/>
            <person name="Montgomery K."/>
            <person name="Lines T."/>
            <person name="Beardall J."/>
            <person name="van Dorst J."/>
            <person name="Snape I."/>
            <person name="Stott M.B."/>
            <person name="Hugenholtz P."/>
            <person name="Ferrari B.C."/>
        </authorList>
    </citation>
    <scope>NUCLEOTIDE SEQUENCE [LARGE SCALE GENOMIC DNA]</scope>
    <source>
        <strain evidence="2">RRmetagenome_bin12</strain>
    </source>
</reference>
<dbReference type="InterPro" id="IPR010093">
    <property type="entry name" value="SinI_DNA-bd"/>
</dbReference>
<proteinExistence type="predicted"/>
<dbReference type="EMBL" id="QHBU01000256">
    <property type="protein sequence ID" value="PZR78514.1"/>
    <property type="molecule type" value="Genomic_DNA"/>
</dbReference>
<dbReference type="NCBIfam" id="TIGR01764">
    <property type="entry name" value="excise"/>
    <property type="match status" value="1"/>
</dbReference>
<gene>
    <name evidence="2" type="ORF">DLM65_12725</name>
</gene>
<evidence type="ECO:0000259" key="1">
    <source>
        <dbReference type="Pfam" id="PF12728"/>
    </source>
</evidence>
<evidence type="ECO:0000313" key="2">
    <source>
        <dbReference type="EMBL" id="PZR78514.1"/>
    </source>
</evidence>
<evidence type="ECO:0000313" key="3">
    <source>
        <dbReference type="Proteomes" id="UP000248724"/>
    </source>
</evidence>
<dbReference type="Proteomes" id="UP000248724">
    <property type="component" value="Unassembled WGS sequence"/>
</dbReference>